<feature type="transmembrane region" description="Helical" evidence="1">
    <location>
        <begin position="683"/>
        <end position="708"/>
    </location>
</feature>
<feature type="transmembrane region" description="Helical" evidence="1">
    <location>
        <begin position="715"/>
        <end position="734"/>
    </location>
</feature>
<dbReference type="RefSeq" id="WP_153374525.1">
    <property type="nucleotide sequence ID" value="NZ_WIVU01000044.1"/>
</dbReference>
<sequence length="789" mass="87354">MKYLKPFVLFFILALSANSAFAVNKEDCYRIDSQTGVNQCANEIIQHSPFIGPMLNALLTKYSAPIGSWIANTTVRNSEDDQITLDYDESQTNLLTKGRDTFGDLIQAIFIFLGSGFALMTVYVTQFTGEFLGRKKHDFVYLAINYTAVFYLLGLGGLFHLLAGAVLGGTLILISFLVWFSNTFLYASEVDAGYQTTQAEAAARDNFDTFFEVAVRNDATALLLESKKAAIFDFGKVVNDKRYFVESAFTKCLAEPAEPSKFLATLIINGYQSKTQRCFSHTLGYKVLDFGSISYYGKEESTKAKLLEIMDIAHAVAYDSIRLMCGNALNVDDRRAKWALTDNANPMAFEQCLSRLADGSVNPADDGRIQFYPANNGVTQASIKAQIEQARKVWVQAATQFVANHAKDANAAKQKPLTTVESFIMGMSTINHTASDLNSLVNTEFTKNVKAVSSFEINGFGNMVGLSMDGDESQSGKEWESTKLEQVFNINATITALIRGTAKEESEKIMKNSVEYLSNMLLGDVFKTSGFSFQDCTQQINTCTAPVLNQSAALFENGLIMLEKYWGTYLITAIGQQGFKQSETQKNQAISRGFGLLRFVSGSAIAVCGVLLILGGLIVPMIFISRYGGVITGLAAELIKFAVRLFRLITLRPSNVHHERSNHTLLDLFLMVIWKVFEQSAILGTYIFSIAIHSIMSTIMGLTVWAICMPLMQNTNAIATFVSIIFMVLIFQYVNVHVQIKLAKAMLGILDSLEKQFKVKTIVDNTNNAINSYQEAASKFQEIARKIMH</sequence>
<reference evidence="3 4" key="1">
    <citation type="submission" date="2019-10" db="EMBL/GenBank/DDBJ databases">
        <title>Evaluation of single-gene subtyping targets for Pseudomonas.</title>
        <authorList>
            <person name="Reichler S.J."/>
            <person name="Orsi R.H."/>
            <person name="Wiedmann M."/>
            <person name="Martin N.H."/>
            <person name="Murphy S.I."/>
        </authorList>
    </citation>
    <scope>NUCLEOTIDE SEQUENCE [LARGE SCALE GENOMIC DNA]</scope>
    <source>
        <strain evidence="3 4">FSL R10-1637</strain>
    </source>
</reference>
<feature type="transmembrane region" description="Helical" evidence="1">
    <location>
        <begin position="596"/>
        <end position="624"/>
    </location>
</feature>
<gene>
    <name evidence="3" type="ORF">GHO27_18810</name>
</gene>
<dbReference type="EMBL" id="WIVU01000044">
    <property type="protein sequence ID" value="MQU07734.1"/>
    <property type="molecule type" value="Genomic_DNA"/>
</dbReference>
<accession>A0A6L5HWG2</accession>
<evidence type="ECO:0000256" key="1">
    <source>
        <dbReference type="SAM" id="Phobius"/>
    </source>
</evidence>
<evidence type="ECO:0000313" key="4">
    <source>
        <dbReference type="Proteomes" id="UP000478064"/>
    </source>
</evidence>
<feature type="transmembrane region" description="Helical" evidence="1">
    <location>
        <begin position="165"/>
        <end position="187"/>
    </location>
</feature>
<feature type="transmembrane region" description="Helical" evidence="1">
    <location>
        <begin position="139"/>
        <end position="159"/>
    </location>
</feature>
<keyword evidence="1" id="KW-1133">Transmembrane helix</keyword>
<dbReference type="Proteomes" id="UP000478064">
    <property type="component" value="Unassembled WGS sequence"/>
</dbReference>
<feature type="transmembrane region" description="Helical" evidence="1">
    <location>
        <begin position="105"/>
        <end position="127"/>
    </location>
</feature>
<dbReference type="AlphaFoldDB" id="A0A6L5HWG2"/>
<organism evidence="3 4">
    <name type="scientific">Pseudomonas helleri</name>
    <dbReference type="NCBI Taxonomy" id="1608996"/>
    <lineage>
        <taxon>Bacteria</taxon>
        <taxon>Pseudomonadati</taxon>
        <taxon>Pseudomonadota</taxon>
        <taxon>Gammaproteobacteria</taxon>
        <taxon>Pseudomonadales</taxon>
        <taxon>Pseudomonadaceae</taxon>
        <taxon>Pseudomonas</taxon>
    </lineage>
</organism>
<protein>
    <submittedName>
        <fullName evidence="3">Uncharacterized protein</fullName>
    </submittedName>
</protein>
<keyword evidence="2" id="KW-0732">Signal</keyword>
<evidence type="ECO:0000313" key="3">
    <source>
        <dbReference type="EMBL" id="MQU07734.1"/>
    </source>
</evidence>
<feature type="transmembrane region" description="Helical" evidence="1">
    <location>
        <begin position="630"/>
        <end position="649"/>
    </location>
</feature>
<proteinExistence type="predicted"/>
<keyword evidence="1" id="KW-0812">Transmembrane</keyword>
<name>A0A6L5HWG2_9PSED</name>
<feature type="chain" id="PRO_5026844940" evidence="2">
    <location>
        <begin position="23"/>
        <end position="789"/>
    </location>
</feature>
<comment type="caution">
    <text evidence="3">The sequence shown here is derived from an EMBL/GenBank/DDBJ whole genome shotgun (WGS) entry which is preliminary data.</text>
</comment>
<keyword evidence="1" id="KW-0472">Membrane</keyword>
<feature type="signal peptide" evidence="2">
    <location>
        <begin position="1"/>
        <end position="22"/>
    </location>
</feature>
<evidence type="ECO:0000256" key="2">
    <source>
        <dbReference type="SAM" id="SignalP"/>
    </source>
</evidence>